<dbReference type="OrthoDB" id="1376408at2"/>
<dbReference type="EMBL" id="CP016786">
    <property type="protein sequence ID" value="ASW42064.1"/>
    <property type="molecule type" value="Genomic_DNA"/>
</dbReference>
<reference evidence="1 2" key="1">
    <citation type="submission" date="2016-08" db="EMBL/GenBank/DDBJ databases">
        <title>Complete Genome Sequence Of The Indigo Reducing Clostridium isatidis DSM15098.</title>
        <authorList>
            <person name="Little G.T."/>
            <person name="Minton N.P."/>
        </authorList>
    </citation>
    <scope>NUCLEOTIDE SEQUENCE [LARGE SCALE GENOMIC DNA]</scope>
    <source>
        <strain evidence="1 2">DSM 15098</strain>
    </source>
</reference>
<keyword evidence="2" id="KW-1185">Reference proteome</keyword>
<sequence length="93" mass="10949">MINLILVEYLIFLTDVIKYLLTLLLGKNLLKNLSDEPVKKEYQKLQVDELPIFEVPEKLDYKLLLNEYKNKHGKELEPVKARKDKPTIPKDVI</sequence>
<accession>A0A343J956</accession>
<dbReference type="RefSeq" id="WP_119864199.1">
    <property type="nucleotide sequence ID" value="NZ_CP016786.1"/>
</dbReference>
<gene>
    <name evidence="1" type="ORF">BEN51_00635</name>
</gene>
<dbReference type="AlphaFoldDB" id="A0A343J956"/>
<dbReference type="Proteomes" id="UP000264883">
    <property type="component" value="Chromosome"/>
</dbReference>
<protein>
    <submittedName>
        <fullName evidence="1">Uncharacterized protein</fullName>
    </submittedName>
</protein>
<evidence type="ECO:0000313" key="2">
    <source>
        <dbReference type="Proteomes" id="UP000264883"/>
    </source>
</evidence>
<name>A0A343J956_9CLOT</name>
<evidence type="ECO:0000313" key="1">
    <source>
        <dbReference type="EMBL" id="ASW42064.1"/>
    </source>
</evidence>
<organism evidence="1 2">
    <name type="scientific">Clostridium isatidis</name>
    <dbReference type="NCBI Taxonomy" id="182773"/>
    <lineage>
        <taxon>Bacteria</taxon>
        <taxon>Bacillati</taxon>
        <taxon>Bacillota</taxon>
        <taxon>Clostridia</taxon>
        <taxon>Eubacteriales</taxon>
        <taxon>Clostridiaceae</taxon>
        <taxon>Clostridium</taxon>
    </lineage>
</organism>
<dbReference type="KEGG" id="cia:BEN51_00635"/>
<proteinExistence type="predicted"/>